<keyword evidence="6" id="KW-1006">Bacterial flagellum protein export</keyword>
<keyword evidence="3" id="KW-0813">Transport</keyword>
<evidence type="ECO:0000256" key="1">
    <source>
        <dbReference type="ARBA" id="ARBA00003041"/>
    </source>
</evidence>
<dbReference type="GO" id="GO:0044781">
    <property type="term" value="P:bacterial-type flagellum organization"/>
    <property type="evidence" value="ECO:0007669"/>
    <property type="project" value="UniProtKB-KW"/>
</dbReference>
<feature type="domain" description="Flagellar assembly protein FliH/Type III secretion system HrpE" evidence="8">
    <location>
        <begin position="93"/>
        <end position="213"/>
    </location>
</feature>
<comment type="caution">
    <text evidence="9">The sequence shown here is derived from an EMBL/GenBank/DDBJ whole genome shotgun (WGS) entry which is preliminary data.</text>
</comment>
<reference evidence="9" key="1">
    <citation type="submission" date="2021-01" db="EMBL/GenBank/DDBJ databases">
        <title>Whole genome shotgun sequence of Actinoplanes ferrugineus NBRC 15555.</title>
        <authorList>
            <person name="Komaki H."/>
            <person name="Tamura T."/>
        </authorList>
    </citation>
    <scope>NUCLEOTIDE SEQUENCE</scope>
    <source>
        <strain evidence="9">NBRC 15555</strain>
    </source>
</reference>
<feature type="compositionally biased region" description="Basic and acidic residues" evidence="7">
    <location>
        <begin position="72"/>
        <end position="85"/>
    </location>
</feature>
<evidence type="ECO:0000256" key="5">
    <source>
        <dbReference type="ARBA" id="ARBA00022927"/>
    </source>
</evidence>
<organism evidence="9 10">
    <name type="scientific">Paractinoplanes ferrugineus</name>
    <dbReference type="NCBI Taxonomy" id="113564"/>
    <lineage>
        <taxon>Bacteria</taxon>
        <taxon>Bacillati</taxon>
        <taxon>Actinomycetota</taxon>
        <taxon>Actinomycetes</taxon>
        <taxon>Micromonosporales</taxon>
        <taxon>Micromonosporaceae</taxon>
        <taxon>Paractinoplanes</taxon>
    </lineage>
</organism>
<dbReference type="Proteomes" id="UP000598174">
    <property type="component" value="Unassembled WGS sequence"/>
</dbReference>
<name>A0A919MHU2_9ACTN</name>
<evidence type="ECO:0000256" key="4">
    <source>
        <dbReference type="ARBA" id="ARBA00022795"/>
    </source>
</evidence>
<keyword evidence="5" id="KW-0653">Protein transport</keyword>
<evidence type="ECO:0000256" key="3">
    <source>
        <dbReference type="ARBA" id="ARBA00022448"/>
    </source>
</evidence>
<evidence type="ECO:0000256" key="2">
    <source>
        <dbReference type="ARBA" id="ARBA00006602"/>
    </source>
</evidence>
<comment type="function">
    <text evidence="1">Needed for flagellar regrowth and assembly.</text>
</comment>
<comment type="similarity">
    <text evidence="2">Belongs to the FliH family.</text>
</comment>
<dbReference type="PANTHER" id="PTHR34982:SF1">
    <property type="entry name" value="FLAGELLAR ASSEMBLY PROTEIN FLIH"/>
    <property type="match status" value="1"/>
</dbReference>
<protein>
    <recommendedName>
        <fullName evidence="8">Flagellar assembly protein FliH/Type III secretion system HrpE domain-containing protein</fullName>
    </recommendedName>
</protein>
<gene>
    <name evidence="9" type="ORF">Afe05nite_02720</name>
</gene>
<evidence type="ECO:0000313" key="10">
    <source>
        <dbReference type="Proteomes" id="UP000598174"/>
    </source>
</evidence>
<dbReference type="GO" id="GO:0015031">
    <property type="term" value="P:protein transport"/>
    <property type="evidence" value="ECO:0007669"/>
    <property type="project" value="UniProtKB-KW"/>
</dbReference>
<dbReference type="PANTHER" id="PTHR34982">
    <property type="entry name" value="YOP PROTEINS TRANSLOCATION PROTEIN L"/>
    <property type="match status" value="1"/>
</dbReference>
<accession>A0A919MHU2</accession>
<dbReference type="RefSeq" id="WP_203815039.1">
    <property type="nucleotide sequence ID" value="NZ_BAAABP010000014.1"/>
</dbReference>
<dbReference type="Pfam" id="PF02108">
    <property type="entry name" value="FliH"/>
    <property type="match status" value="1"/>
</dbReference>
<dbReference type="InterPro" id="IPR018035">
    <property type="entry name" value="Flagellar_FliH/T3SS_HrpE"/>
</dbReference>
<sequence length="227" mass="24003">MSSSPESRHPFLRGTVAETAETARFAVDLRNDKPGSGSGAVSAKMREEARVAGYAEGWAQGQRDSAAAAEESAARHRAAEQAHEQRRTAALAQAVNALGRAVTTMENQLMPTFTELQEVVLAHAFELAEAIVGRTLDDPQRRGADALRRAMAAAPEAGALIVSLCPDDYQTLVGDGPADYDHEGRRITLRSDPALRPGDAVADTGMASVDATIGAAVTRAREALRIS</sequence>
<evidence type="ECO:0000256" key="7">
    <source>
        <dbReference type="SAM" id="MobiDB-lite"/>
    </source>
</evidence>
<dbReference type="InterPro" id="IPR051472">
    <property type="entry name" value="T3SS_Stator/FliH"/>
</dbReference>
<keyword evidence="10" id="KW-1185">Reference proteome</keyword>
<evidence type="ECO:0000259" key="8">
    <source>
        <dbReference type="Pfam" id="PF02108"/>
    </source>
</evidence>
<dbReference type="AlphaFoldDB" id="A0A919MHU2"/>
<keyword evidence="4" id="KW-1005">Bacterial flagellum biogenesis</keyword>
<dbReference type="EMBL" id="BOMM01000001">
    <property type="protein sequence ID" value="GIE08432.1"/>
    <property type="molecule type" value="Genomic_DNA"/>
</dbReference>
<proteinExistence type="inferred from homology"/>
<feature type="region of interest" description="Disordered" evidence="7">
    <location>
        <begin position="56"/>
        <end position="85"/>
    </location>
</feature>
<evidence type="ECO:0000256" key="6">
    <source>
        <dbReference type="ARBA" id="ARBA00023225"/>
    </source>
</evidence>
<evidence type="ECO:0000313" key="9">
    <source>
        <dbReference type="EMBL" id="GIE08432.1"/>
    </source>
</evidence>
<dbReference type="GO" id="GO:0005829">
    <property type="term" value="C:cytosol"/>
    <property type="evidence" value="ECO:0007669"/>
    <property type="project" value="TreeGrafter"/>
</dbReference>